<keyword evidence="2" id="KW-1185">Reference proteome</keyword>
<sequence>MSHDHYKHLVMYYRMRYSENFCDEFAENYRPDNIRVASKIKKFTRVKIHGQTYCSVEAASARGSHIHALFVASPDNNRDEEEEESAPPSLFAGQVLYYFEHDLRTKGLHRFAMVRYYGQLSSQHLVDTTGVELWKDSFDELSHYSILPIARIYAPFAYAKYKTGNRLAAIPLEPKFHLN</sequence>
<accession>A0AAD5JL35</accession>
<dbReference type="Proteomes" id="UP001209540">
    <property type="component" value="Unassembled WGS sequence"/>
</dbReference>
<organism evidence="1 2">
    <name type="scientific">Phascolomyces articulosus</name>
    <dbReference type="NCBI Taxonomy" id="60185"/>
    <lineage>
        <taxon>Eukaryota</taxon>
        <taxon>Fungi</taxon>
        <taxon>Fungi incertae sedis</taxon>
        <taxon>Mucoromycota</taxon>
        <taxon>Mucoromycotina</taxon>
        <taxon>Mucoromycetes</taxon>
        <taxon>Mucorales</taxon>
        <taxon>Lichtheimiaceae</taxon>
        <taxon>Phascolomyces</taxon>
    </lineage>
</organism>
<proteinExistence type="predicted"/>
<reference evidence="1" key="2">
    <citation type="submission" date="2023-02" db="EMBL/GenBank/DDBJ databases">
        <authorList>
            <consortium name="DOE Joint Genome Institute"/>
            <person name="Mondo S.J."/>
            <person name="Chang Y."/>
            <person name="Wang Y."/>
            <person name="Ahrendt S."/>
            <person name="Andreopoulos W."/>
            <person name="Barry K."/>
            <person name="Beard J."/>
            <person name="Benny G.L."/>
            <person name="Blankenship S."/>
            <person name="Bonito G."/>
            <person name="Cuomo C."/>
            <person name="Desiro A."/>
            <person name="Gervers K.A."/>
            <person name="Hundley H."/>
            <person name="Kuo A."/>
            <person name="LaButti K."/>
            <person name="Lang B.F."/>
            <person name="Lipzen A."/>
            <person name="O'Donnell K."/>
            <person name="Pangilinan J."/>
            <person name="Reynolds N."/>
            <person name="Sandor L."/>
            <person name="Smith M.W."/>
            <person name="Tsang A."/>
            <person name="Grigoriev I.V."/>
            <person name="Stajich J.E."/>
            <person name="Spatafora J.W."/>
        </authorList>
    </citation>
    <scope>NUCLEOTIDE SEQUENCE</scope>
    <source>
        <strain evidence="1">RSA 2281</strain>
    </source>
</reference>
<gene>
    <name evidence="1" type="ORF">BDA99DRAFT_544627</name>
</gene>
<name>A0AAD5JL35_9FUNG</name>
<evidence type="ECO:0000313" key="1">
    <source>
        <dbReference type="EMBL" id="KAI9243115.1"/>
    </source>
</evidence>
<dbReference type="AlphaFoldDB" id="A0AAD5JL35"/>
<comment type="caution">
    <text evidence="1">The sequence shown here is derived from an EMBL/GenBank/DDBJ whole genome shotgun (WGS) entry which is preliminary data.</text>
</comment>
<protein>
    <submittedName>
        <fullName evidence="1">Uncharacterized protein</fullName>
    </submittedName>
</protein>
<reference evidence="1" key="1">
    <citation type="journal article" date="2022" name="IScience">
        <title>Evolution of zygomycete secretomes and the origins of terrestrial fungal ecologies.</title>
        <authorList>
            <person name="Chang Y."/>
            <person name="Wang Y."/>
            <person name="Mondo S."/>
            <person name="Ahrendt S."/>
            <person name="Andreopoulos W."/>
            <person name="Barry K."/>
            <person name="Beard J."/>
            <person name="Benny G.L."/>
            <person name="Blankenship S."/>
            <person name="Bonito G."/>
            <person name="Cuomo C."/>
            <person name="Desiro A."/>
            <person name="Gervers K.A."/>
            <person name="Hundley H."/>
            <person name="Kuo A."/>
            <person name="LaButti K."/>
            <person name="Lang B.F."/>
            <person name="Lipzen A."/>
            <person name="O'Donnell K."/>
            <person name="Pangilinan J."/>
            <person name="Reynolds N."/>
            <person name="Sandor L."/>
            <person name="Smith M.E."/>
            <person name="Tsang A."/>
            <person name="Grigoriev I.V."/>
            <person name="Stajich J.E."/>
            <person name="Spatafora J.W."/>
        </authorList>
    </citation>
    <scope>NUCLEOTIDE SEQUENCE</scope>
    <source>
        <strain evidence="1">RSA 2281</strain>
    </source>
</reference>
<dbReference type="EMBL" id="JAIXMP010000098">
    <property type="protein sequence ID" value="KAI9243115.1"/>
    <property type="molecule type" value="Genomic_DNA"/>
</dbReference>
<evidence type="ECO:0000313" key="2">
    <source>
        <dbReference type="Proteomes" id="UP001209540"/>
    </source>
</evidence>